<dbReference type="PANTHER" id="PTHR30024">
    <property type="entry name" value="ALIPHATIC SULFONATES-BINDING PROTEIN-RELATED"/>
    <property type="match status" value="1"/>
</dbReference>
<reference evidence="5" key="1">
    <citation type="submission" date="2015-04" db="EMBL/GenBank/DDBJ databases">
        <title>Physiological reanalysis, assessment of diazotrophy, and genome sequences of multiple isolates of Streptomyces thermoautotrophicus.</title>
        <authorList>
            <person name="MacKellar D.C."/>
            <person name="Lieber L."/>
            <person name="Norman J."/>
            <person name="Bolger A."/>
            <person name="Tobin C."/>
            <person name="Murray J.W."/>
            <person name="Chang R."/>
            <person name="Ford T."/>
            <person name="Nguyen P.Q."/>
            <person name="Woodward J."/>
            <person name="Permingeat H."/>
            <person name="Joshi N.S."/>
            <person name="Silver P.A."/>
            <person name="Usadel B."/>
            <person name="Rutherford A.W."/>
            <person name="Friesen M."/>
            <person name="Prell J."/>
        </authorList>
    </citation>
    <scope>NUCLEOTIDE SEQUENCE [LARGE SCALE GENOMIC DNA]</scope>
    <source>
        <strain evidence="5">H1</strain>
    </source>
</reference>
<dbReference type="EMBL" id="LAXD01000001">
    <property type="protein sequence ID" value="KWW99064.1"/>
    <property type="molecule type" value="Genomic_DNA"/>
</dbReference>
<protein>
    <submittedName>
        <fullName evidence="4">ABC-type probable sulfate transporter</fullName>
    </submittedName>
</protein>
<dbReference type="AlphaFoldDB" id="A0A132MMH8"/>
<comment type="caution">
    <text evidence="4">The sequence shown here is derived from an EMBL/GenBank/DDBJ whole genome shotgun (WGS) entry which is preliminary data.</text>
</comment>
<dbReference type="SUPFAM" id="SSF53850">
    <property type="entry name" value="Periplasmic binding protein-like II"/>
    <property type="match status" value="1"/>
</dbReference>
<accession>A0A132MMH8</accession>
<dbReference type="GO" id="GO:0042597">
    <property type="term" value="C:periplasmic space"/>
    <property type="evidence" value="ECO:0007669"/>
    <property type="project" value="UniProtKB-SubCell"/>
</dbReference>
<dbReference type="PANTHER" id="PTHR30024:SF47">
    <property type="entry name" value="TAURINE-BINDING PERIPLASMIC PROTEIN"/>
    <property type="match status" value="1"/>
</dbReference>
<evidence type="ECO:0000313" key="5">
    <source>
        <dbReference type="Proteomes" id="UP000070188"/>
    </source>
</evidence>
<evidence type="ECO:0000313" key="4">
    <source>
        <dbReference type="EMBL" id="KWW99064.1"/>
    </source>
</evidence>
<evidence type="ECO:0000256" key="3">
    <source>
        <dbReference type="ARBA" id="ARBA00022729"/>
    </source>
</evidence>
<proteinExistence type="inferred from homology"/>
<keyword evidence="3" id="KW-0732">Signal</keyword>
<dbReference type="Proteomes" id="UP000070188">
    <property type="component" value="Unassembled WGS sequence"/>
</dbReference>
<evidence type="ECO:0000256" key="2">
    <source>
        <dbReference type="ARBA" id="ARBA00010742"/>
    </source>
</evidence>
<sequence>MRGEAAPWDRRRFLGGGLALTGGLLLQGCGGESRGTGAGPERLRVAYQSALAHRGILLAATGYAQRALGVPVTFTLQASGPAISQMFAQGQLDVAYMGPVPALIAIDKGVPIRMVAANHWYGYSVVGRKGEVKTVAELGGDRIAAARQFQGKTIGAFAKGSSQDIICRWFFAQAGMREGRDYTIRNYQGPDAINLMRAGALDGFVEYFENVAIAVREGYDAVIRGEDLWPGIDNFVVVRQELLERYPAFVDAYLRVDADVARFATAYPKDYARLAAPVLKVTEADAVTRITFDTRFCPSPDDASLAAVFELVPAMKAAGYLTGEPTQERAMDLSHVRRVVGPARPCDGKAAPDASLYHRVTGR</sequence>
<dbReference type="InterPro" id="IPR006311">
    <property type="entry name" value="TAT_signal"/>
</dbReference>
<dbReference type="PROSITE" id="PS51318">
    <property type="entry name" value="TAT"/>
    <property type="match status" value="1"/>
</dbReference>
<comment type="subcellular location">
    <subcellularLocation>
        <location evidence="1">Periplasm</location>
    </subcellularLocation>
</comment>
<dbReference type="PROSITE" id="PS51257">
    <property type="entry name" value="PROKAR_LIPOPROTEIN"/>
    <property type="match status" value="1"/>
</dbReference>
<evidence type="ECO:0000256" key="1">
    <source>
        <dbReference type="ARBA" id="ARBA00004418"/>
    </source>
</evidence>
<dbReference type="Gene3D" id="3.40.190.10">
    <property type="entry name" value="Periplasmic binding protein-like II"/>
    <property type="match status" value="2"/>
</dbReference>
<comment type="similarity">
    <text evidence="2">Belongs to the bacterial solute-binding protein SsuA/TauA family.</text>
</comment>
<dbReference type="Pfam" id="PF13379">
    <property type="entry name" value="NMT1_2"/>
    <property type="match status" value="1"/>
</dbReference>
<gene>
    <name evidence="4" type="ORF">LI90_696</name>
</gene>
<keyword evidence="5" id="KW-1185">Reference proteome</keyword>
<dbReference type="STRING" id="1469144.LI90_696"/>
<name>A0A132MMH8_9ACTN</name>
<dbReference type="PATRIC" id="fig|1469144.10.peg.800"/>
<organism evidence="4 5">
    <name type="scientific">Carbonactinospora thermoautotrophica</name>
    <dbReference type="NCBI Taxonomy" id="1469144"/>
    <lineage>
        <taxon>Bacteria</taxon>
        <taxon>Bacillati</taxon>
        <taxon>Actinomycetota</taxon>
        <taxon>Actinomycetes</taxon>
        <taxon>Kitasatosporales</taxon>
        <taxon>Carbonactinosporaceae</taxon>
        <taxon>Carbonactinospora</taxon>
    </lineage>
</organism>